<proteinExistence type="predicted"/>
<dbReference type="Pfam" id="PF24512">
    <property type="entry name" value="DUF7592"/>
    <property type="match status" value="1"/>
</dbReference>
<evidence type="ECO:0000256" key="1">
    <source>
        <dbReference type="SAM" id="SignalP"/>
    </source>
</evidence>
<feature type="signal peptide" evidence="1">
    <location>
        <begin position="1"/>
        <end position="15"/>
    </location>
</feature>
<dbReference type="InterPro" id="IPR056014">
    <property type="entry name" value="DUF7592"/>
</dbReference>
<feature type="domain" description="DUF7591" evidence="3">
    <location>
        <begin position="252"/>
        <end position="356"/>
    </location>
</feature>
<dbReference type="InterPro" id="IPR003366">
    <property type="entry name" value="CUB-like_dom"/>
</dbReference>
<dbReference type="EMBL" id="CP090895">
    <property type="protein sequence ID" value="ULT91785.1"/>
    <property type="molecule type" value="Genomic_DNA"/>
</dbReference>
<evidence type="ECO:0000259" key="3">
    <source>
        <dbReference type="Pfam" id="PF24511"/>
    </source>
</evidence>
<name>A0AAE9D1Y4_CAEBR</name>
<dbReference type="Pfam" id="PF24511">
    <property type="entry name" value="DUF7591"/>
    <property type="match status" value="1"/>
</dbReference>
<accession>A0AAE9D1Y4</accession>
<dbReference type="PANTHER" id="PTHR47407:SF2">
    <property type="entry name" value="CUB-LIKE DOMAIN-CONTAINING PROTEIN-RELATED"/>
    <property type="match status" value="1"/>
</dbReference>
<dbReference type="Proteomes" id="UP000827892">
    <property type="component" value="Chromosome V"/>
</dbReference>
<feature type="domain" description="DUF7592" evidence="4">
    <location>
        <begin position="154"/>
        <end position="236"/>
    </location>
</feature>
<keyword evidence="1" id="KW-0732">Signal</keyword>
<dbReference type="Pfam" id="PF02408">
    <property type="entry name" value="CUB_2"/>
    <property type="match status" value="1"/>
</dbReference>
<gene>
    <name evidence="5" type="ORF">L3Y34_009450</name>
</gene>
<dbReference type="KEGG" id="cbr:CBG_22628"/>
<evidence type="ECO:0000313" key="5">
    <source>
        <dbReference type="EMBL" id="ULT91785.1"/>
    </source>
</evidence>
<dbReference type="AlphaFoldDB" id="A0AAE9D1Y4"/>
<dbReference type="PANTHER" id="PTHR47407">
    <property type="entry name" value="PROTEIN CBG15905-RELATED"/>
    <property type="match status" value="1"/>
</dbReference>
<dbReference type="InterPro" id="IPR056013">
    <property type="entry name" value="DUF7591"/>
</dbReference>
<reference evidence="5 6" key="1">
    <citation type="submission" date="2022-02" db="EMBL/GenBank/DDBJ databases">
        <title>Chromosome-level reference genomes for two strains of Caenorhabditis briggsae: an improved platform for comparative genomics.</title>
        <authorList>
            <person name="Stevens L."/>
            <person name="Andersen E.C."/>
        </authorList>
    </citation>
    <scope>NUCLEOTIDE SEQUENCE [LARGE SCALE GENOMIC DNA]</scope>
    <source>
        <strain evidence="5">QX1410_ONT</strain>
        <tissue evidence="5">Whole-organism</tissue>
    </source>
</reference>
<evidence type="ECO:0000259" key="4">
    <source>
        <dbReference type="Pfam" id="PF24512"/>
    </source>
</evidence>
<feature type="chain" id="PRO_5041986377" description="CUB-like domain-containing protein" evidence="1">
    <location>
        <begin position="16"/>
        <end position="494"/>
    </location>
</feature>
<evidence type="ECO:0008006" key="7">
    <source>
        <dbReference type="Google" id="ProtNLM"/>
    </source>
</evidence>
<protein>
    <recommendedName>
        <fullName evidence="7">CUB-like domain-containing protein</fullName>
    </recommendedName>
</protein>
<feature type="domain" description="CUB-like" evidence="2">
    <location>
        <begin position="21"/>
        <end position="142"/>
    </location>
</feature>
<organism evidence="5 6">
    <name type="scientific">Caenorhabditis briggsae</name>
    <dbReference type="NCBI Taxonomy" id="6238"/>
    <lineage>
        <taxon>Eukaryota</taxon>
        <taxon>Metazoa</taxon>
        <taxon>Ecdysozoa</taxon>
        <taxon>Nematoda</taxon>
        <taxon>Chromadorea</taxon>
        <taxon>Rhabditida</taxon>
        <taxon>Rhabditina</taxon>
        <taxon>Rhabditomorpha</taxon>
        <taxon>Rhabditoidea</taxon>
        <taxon>Rhabditidae</taxon>
        <taxon>Peloderinae</taxon>
        <taxon>Caenorhabditis</taxon>
    </lineage>
</organism>
<sequence>MKVLVHLLLISVALCDIPIDPPCTNGNLEFNPPPFQDDLHIIYPDNSNKGAPTLFPNNYQCNIKVNVPPGMWATLNIILNTSNSTGSATAPVIVTDSLGRSENVFSASNEPFYFLGTGGSVKLNTGMSNVSFVLDMSWSAFPYVFSPTNLTLQVSDTTPPAIALCNNSFPYLVQAQSRVSALIIPPFSVSNVYQLRGVVFFDGLNWNRTYIGNAKQAFEKGRLLNSEGNFLTVMFLSPLDCSDANILLQEVENTDPVLGFQGVTCSYEKNTECQGVLETTSYPSAMMTYFLEDHYSETVKSITGNGTLDVYIGGIRADKKNLIASYKAGQTDLLLPQAFKGYSRTYVLNGNNTKASIVFSWTASDLIQHPIGSKGFITSNHYTEKPRTQWADSRIEAPKYSAFSFTIRSADITNSTTMEIMIFGNPYGITFNQTYTADNLPIINKTYYAIGEHMDVQFYSNVPSAGFYLDYEVVKSARGVFTFVTILFVLVRFA</sequence>
<dbReference type="RefSeq" id="XP_002638199.2">
    <property type="nucleotide sequence ID" value="XM_002638153.2"/>
</dbReference>
<evidence type="ECO:0000259" key="2">
    <source>
        <dbReference type="Pfam" id="PF02408"/>
    </source>
</evidence>
<evidence type="ECO:0000313" key="6">
    <source>
        <dbReference type="Proteomes" id="UP000827892"/>
    </source>
</evidence>